<dbReference type="AlphaFoldDB" id="A0AAV7J099"/>
<dbReference type="Proteomes" id="UP000826195">
    <property type="component" value="Unassembled WGS sequence"/>
</dbReference>
<proteinExistence type="predicted"/>
<comment type="caution">
    <text evidence="1">The sequence shown here is derived from an EMBL/GenBank/DDBJ whole genome shotgun (WGS) entry which is preliminary data.</text>
</comment>
<keyword evidence="2" id="KW-1185">Reference proteome</keyword>
<protein>
    <submittedName>
        <fullName evidence="1">Uncharacterized protein</fullName>
    </submittedName>
</protein>
<reference evidence="1 2" key="1">
    <citation type="journal article" date="2021" name="J. Hered.">
        <title>A chromosome-level genome assembly of the parasitoid wasp, Cotesia glomerata (Hymenoptera: Braconidae).</title>
        <authorList>
            <person name="Pinto B.J."/>
            <person name="Weis J.J."/>
            <person name="Gamble T."/>
            <person name="Ode P.J."/>
            <person name="Paul R."/>
            <person name="Zaspel J.M."/>
        </authorList>
    </citation>
    <scope>NUCLEOTIDE SEQUENCE [LARGE SCALE GENOMIC DNA]</scope>
    <source>
        <strain evidence="1">CgM1</strain>
    </source>
</reference>
<gene>
    <name evidence="1" type="ORF">KQX54_005901</name>
</gene>
<organism evidence="1 2">
    <name type="scientific">Cotesia glomerata</name>
    <name type="common">Lepidopteran parasitic wasp</name>
    <name type="synonym">Apanteles glomeratus</name>
    <dbReference type="NCBI Taxonomy" id="32391"/>
    <lineage>
        <taxon>Eukaryota</taxon>
        <taxon>Metazoa</taxon>
        <taxon>Ecdysozoa</taxon>
        <taxon>Arthropoda</taxon>
        <taxon>Hexapoda</taxon>
        <taxon>Insecta</taxon>
        <taxon>Pterygota</taxon>
        <taxon>Neoptera</taxon>
        <taxon>Endopterygota</taxon>
        <taxon>Hymenoptera</taxon>
        <taxon>Apocrita</taxon>
        <taxon>Ichneumonoidea</taxon>
        <taxon>Braconidae</taxon>
        <taxon>Microgastrinae</taxon>
        <taxon>Cotesia</taxon>
    </lineage>
</organism>
<dbReference type="EMBL" id="JAHXZJ010000374">
    <property type="protein sequence ID" value="KAH0560561.1"/>
    <property type="molecule type" value="Genomic_DNA"/>
</dbReference>
<evidence type="ECO:0000313" key="1">
    <source>
        <dbReference type="EMBL" id="KAH0560561.1"/>
    </source>
</evidence>
<accession>A0AAV7J099</accession>
<sequence>MLCSCEYNCLTRYENPDAEIRRKIENFPKMLTALKYYHGKLNFVKARIKNGDNSQELRKKLKAYGGKKLIHLIMIHLIIKYLEKCTYASQWIKTEDQGRIYFEVRKKNEGLIDEIAALSEEDLKKLMKILMDKYIEIHKIMC</sequence>
<evidence type="ECO:0000313" key="2">
    <source>
        <dbReference type="Proteomes" id="UP000826195"/>
    </source>
</evidence>
<name>A0AAV7J099_COTGL</name>